<dbReference type="PANTHER" id="PTHR21664:SF1">
    <property type="entry name" value="NUDC DOMAIN-CONTAINING PROTEIN 1"/>
    <property type="match status" value="1"/>
</dbReference>
<feature type="region of interest" description="Disordered" evidence="6">
    <location>
        <begin position="260"/>
        <end position="299"/>
    </location>
</feature>
<dbReference type="InterPro" id="IPR008978">
    <property type="entry name" value="HSP20-like_chaperone"/>
</dbReference>
<feature type="compositionally biased region" description="Basic and acidic residues" evidence="6">
    <location>
        <begin position="261"/>
        <end position="271"/>
    </location>
</feature>
<dbReference type="InterPro" id="IPR037895">
    <property type="entry name" value="NUDCD1"/>
</dbReference>
<feature type="domain" description="CS" evidence="7">
    <location>
        <begin position="293"/>
        <end position="391"/>
    </location>
</feature>
<gene>
    <name evidence="8" type="ORF">SCHCODRAFT_15015</name>
</gene>
<dbReference type="InParanoid" id="D8PXH7"/>
<organism evidence="9">
    <name type="scientific">Schizophyllum commune (strain H4-8 / FGSC 9210)</name>
    <name type="common">Split gill fungus</name>
    <dbReference type="NCBI Taxonomy" id="578458"/>
    <lineage>
        <taxon>Eukaryota</taxon>
        <taxon>Fungi</taxon>
        <taxon>Dikarya</taxon>
        <taxon>Basidiomycota</taxon>
        <taxon>Agaricomycotina</taxon>
        <taxon>Agaricomycetes</taxon>
        <taxon>Agaricomycetidae</taxon>
        <taxon>Agaricales</taxon>
        <taxon>Schizophyllaceae</taxon>
        <taxon>Schizophyllum</taxon>
    </lineage>
</organism>
<dbReference type="OrthoDB" id="428655at2759"/>
<reference evidence="8 9" key="1">
    <citation type="journal article" date="2010" name="Nat. Biotechnol.">
        <title>Genome sequence of the model mushroom Schizophyllum commune.</title>
        <authorList>
            <person name="Ohm R.A."/>
            <person name="de Jong J.F."/>
            <person name="Lugones L.G."/>
            <person name="Aerts A."/>
            <person name="Kothe E."/>
            <person name="Stajich J.E."/>
            <person name="de Vries R.P."/>
            <person name="Record E."/>
            <person name="Levasseur A."/>
            <person name="Baker S.E."/>
            <person name="Bartholomew K.A."/>
            <person name="Coutinho P.M."/>
            <person name="Erdmann S."/>
            <person name="Fowler T.J."/>
            <person name="Gathman A.C."/>
            <person name="Lombard V."/>
            <person name="Henrissat B."/>
            <person name="Knabe N."/>
            <person name="Kuees U."/>
            <person name="Lilly W.W."/>
            <person name="Lindquist E."/>
            <person name="Lucas S."/>
            <person name="Magnuson J.K."/>
            <person name="Piumi F."/>
            <person name="Raudaskoski M."/>
            <person name="Salamov A."/>
            <person name="Schmutz J."/>
            <person name="Schwarze F.W.M.R."/>
            <person name="vanKuyk P.A."/>
            <person name="Horton J.S."/>
            <person name="Grigoriev I.V."/>
            <person name="Woesten H.A.B."/>
        </authorList>
    </citation>
    <scope>NUCLEOTIDE SEQUENCE [LARGE SCALE GENOMIC DNA]</scope>
    <source>
        <strain evidence="9">H4-8 / FGSC 9210</strain>
    </source>
</reference>
<evidence type="ECO:0000259" key="7">
    <source>
        <dbReference type="PROSITE" id="PS51203"/>
    </source>
</evidence>
<dbReference type="PROSITE" id="PS51203">
    <property type="entry name" value="CS"/>
    <property type="match status" value="1"/>
</dbReference>
<dbReference type="EMBL" id="GL377304">
    <property type="protein sequence ID" value="EFI99673.1"/>
    <property type="molecule type" value="Genomic_DNA"/>
</dbReference>
<protein>
    <recommendedName>
        <fullName evidence="3">NudC domain-containing protein 1</fullName>
    </recommendedName>
</protein>
<evidence type="ECO:0000256" key="6">
    <source>
        <dbReference type="SAM" id="MobiDB-lite"/>
    </source>
</evidence>
<evidence type="ECO:0000256" key="4">
    <source>
        <dbReference type="ARBA" id="ARBA00022490"/>
    </source>
</evidence>
<dbReference type="RefSeq" id="XP_003034576.1">
    <property type="nucleotide sequence ID" value="XM_003034530.1"/>
</dbReference>
<dbReference type="SUPFAM" id="SSF49764">
    <property type="entry name" value="HSP20-like chaperones"/>
    <property type="match status" value="1"/>
</dbReference>
<dbReference type="CDD" id="cd06467">
    <property type="entry name" value="p23_NUDC_like"/>
    <property type="match status" value="1"/>
</dbReference>
<evidence type="ECO:0000313" key="9">
    <source>
        <dbReference type="Proteomes" id="UP000007431"/>
    </source>
</evidence>
<evidence type="ECO:0000256" key="5">
    <source>
        <dbReference type="ARBA" id="ARBA00023242"/>
    </source>
</evidence>
<dbReference type="GO" id="GO:0005634">
    <property type="term" value="C:nucleus"/>
    <property type="evidence" value="ECO:0007669"/>
    <property type="project" value="UniProtKB-SubCell"/>
</dbReference>
<dbReference type="eggNOG" id="KOG4379">
    <property type="taxonomic scope" value="Eukaryota"/>
</dbReference>
<dbReference type="GO" id="GO:0005737">
    <property type="term" value="C:cytoplasm"/>
    <property type="evidence" value="ECO:0007669"/>
    <property type="project" value="UniProtKB-SubCell"/>
</dbReference>
<accession>D8PXH7</accession>
<name>D8PXH7_SCHCM</name>
<dbReference type="HOGENOM" id="CLU_021382_0_0_1"/>
<sequence>MEFTVQRSLLNPMFEGYKLDAVDQEKVVSRFPLPEALSQEIASRSPLSFPEVQSRIYHNHLYTGHGRCVYVDSVSQVVLVDMNRDTLEPRFSVVYELPQTITSASATSDMHPEFPVALFASPNVLLVSDGRGSVHVLRLDSEDKPSAEPEVYNLSTEDASHHPFRLHEATSTPEGHVLAIVSFRCYGAQSQPATSGKKTPPTFEVRAVSIGPSPSTEEPRTLATVFRRRGDFVPTYVRYDPARHLTLLAGGSVYKALEAPPTHHYEPKPDELAPIPRAGENLDGPSDATDGPPRPPPYSWYQTPDALTVVFALPPTTTKHDIHVAFTSTTLTLSIDNVPSSTPLHPPTYTSARLWDKIRPETTYWTWDSEDGLLTLTLDKAEENRNWMHVFHSAEQSTSDALRWEDAEVPETRDPSELAGIRDALEKYTAEVGGGLGHGVPSLGEGEMDMEIDSAVGREICVTWVSTAEGVPDTSSAPVQLLSTDIPSAEAHAPSFVIKNALDGAEFSLAIDENGPQWTHVGTFSALSFVLASKQDTRFTYHVPGRAAMAFESGTRDRGSNVYLYRVAEGKAVWSKQAILKVAEGGSGSLLGVGLVNASQHGPVILCLTEKELVLLRSVL</sequence>
<evidence type="ECO:0000256" key="3">
    <source>
        <dbReference type="ARBA" id="ARBA00018915"/>
    </source>
</evidence>
<keyword evidence="9" id="KW-1185">Reference proteome</keyword>
<evidence type="ECO:0000256" key="1">
    <source>
        <dbReference type="ARBA" id="ARBA00004123"/>
    </source>
</evidence>
<comment type="subcellular location">
    <subcellularLocation>
        <location evidence="2">Cytoplasm</location>
    </subcellularLocation>
    <subcellularLocation>
        <location evidence="1">Nucleus</location>
    </subcellularLocation>
</comment>
<dbReference type="Gene3D" id="2.60.40.790">
    <property type="match status" value="1"/>
</dbReference>
<dbReference type="InterPro" id="IPR007052">
    <property type="entry name" value="CS_dom"/>
</dbReference>
<evidence type="ECO:0000256" key="2">
    <source>
        <dbReference type="ARBA" id="ARBA00004496"/>
    </source>
</evidence>
<evidence type="ECO:0000313" key="8">
    <source>
        <dbReference type="EMBL" id="EFI99673.1"/>
    </source>
</evidence>
<dbReference type="KEGG" id="scm:SCHCO_02745806"/>
<dbReference type="GeneID" id="9586548"/>
<keyword evidence="4" id="KW-0963">Cytoplasm</keyword>
<dbReference type="Proteomes" id="UP000007431">
    <property type="component" value="Unassembled WGS sequence"/>
</dbReference>
<dbReference type="VEuPathDB" id="FungiDB:SCHCODRAFT_02745806"/>
<proteinExistence type="predicted"/>
<dbReference type="PANTHER" id="PTHR21664">
    <property type="entry name" value="CHRONIC MYELOGENOUS LEUKEMIA TUMOR ANTIGEN 66"/>
    <property type="match status" value="1"/>
</dbReference>
<dbReference type="AlphaFoldDB" id="D8PXH7"/>
<dbReference type="STRING" id="578458.D8PXH7"/>
<dbReference type="OMA" id="DTRFVHH"/>
<keyword evidence="5" id="KW-0539">Nucleus</keyword>
<dbReference type="Pfam" id="PF04969">
    <property type="entry name" value="CS"/>
    <property type="match status" value="1"/>
</dbReference>